<dbReference type="AlphaFoldDB" id="A0A5C4SL13"/>
<keyword evidence="1" id="KW-0732">Signal</keyword>
<proteinExistence type="predicted"/>
<feature type="chain" id="PRO_5022822435" description="Carboxypeptidase-like regulatory domain-containing protein" evidence="1">
    <location>
        <begin position="21"/>
        <end position="256"/>
    </location>
</feature>
<protein>
    <recommendedName>
        <fullName evidence="4">Carboxypeptidase-like regulatory domain-containing protein</fullName>
    </recommendedName>
</protein>
<feature type="signal peptide" evidence="1">
    <location>
        <begin position="1"/>
        <end position="20"/>
    </location>
</feature>
<evidence type="ECO:0008006" key="4">
    <source>
        <dbReference type="Google" id="ProtNLM"/>
    </source>
</evidence>
<reference evidence="2 3" key="1">
    <citation type="submission" date="2019-05" db="EMBL/GenBank/DDBJ databases">
        <title>Tamlana fucoidanivorans sp. nov., isolated from the surface of algae collected from Fujian province in China.</title>
        <authorList>
            <person name="Li J."/>
        </authorList>
    </citation>
    <scope>NUCLEOTIDE SEQUENCE [LARGE SCALE GENOMIC DNA]</scope>
    <source>
        <strain evidence="2 3">CW2-9</strain>
    </source>
</reference>
<accession>A0A5C4SL13</accession>
<dbReference type="OrthoDB" id="1427655at2"/>
<evidence type="ECO:0000313" key="3">
    <source>
        <dbReference type="Proteomes" id="UP000308713"/>
    </source>
</evidence>
<sequence>MKRLLSIFIFGCLFWFSTHSQSVILSGKVESTSNVENIHVINKTAQVFTITNTIGVFEISVKVNDTIQFSSVQHKDKELVMTPKMILSKTVKVHLEEQVNALDEVVVGKVLSGNLTQDIKTTEGKAPINFYDVGIPGYQGKIATIGERRLHEATTGGGIVPLNPIINAITGRTKRLKNQVKMERKETLMQRVKARWSDEFFTSYPLEPDLRMDFFYFCMDDENFMDSCQNKSDLIIFTFLKMKYIQYQKNRTALQD</sequence>
<dbReference type="SUPFAM" id="SSF49464">
    <property type="entry name" value="Carboxypeptidase regulatory domain-like"/>
    <property type="match status" value="1"/>
</dbReference>
<keyword evidence="3" id="KW-1185">Reference proteome</keyword>
<dbReference type="InterPro" id="IPR008969">
    <property type="entry name" value="CarboxyPept-like_regulatory"/>
</dbReference>
<organism evidence="2 3">
    <name type="scientific">Allotamlana fucoidanivorans</name>
    <dbReference type="NCBI Taxonomy" id="2583814"/>
    <lineage>
        <taxon>Bacteria</taxon>
        <taxon>Pseudomonadati</taxon>
        <taxon>Bacteroidota</taxon>
        <taxon>Flavobacteriia</taxon>
        <taxon>Flavobacteriales</taxon>
        <taxon>Flavobacteriaceae</taxon>
        <taxon>Allotamlana</taxon>
    </lineage>
</organism>
<gene>
    <name evidence="2" type="ORF">FGF67_08240</name>
</gene>
<name>A0A5C4SL13_9FLAO</name>
<evidence type="ECO:0000313" key="2">
    <source>
        <dbReference type="EMBL" id="TNJ44624.1"/>
    </source>
</evidence>
<dbReference type="EMBL" id="VDCS01000007">
    <property type="protein sequence ID" value="TNJ44624.1"/>
    <property type="molecule type" value="Genomic_DNA"/>
</dbReference>
<dbReference type="Proteomes" id="UP000308713">
    <property type="component" value="Unassembled WGS sequence"/>
</dbReference>
<evidence type="ECO:0000256" key="1">
    <source>
        <dbReference type="SAM" id="SignalP"/>
    </source>
</evidence>
<dbReference type="RefSeq" id="WP_139696619.1">
    <property type="nucleotide sequence ID" value="NZ_CP074074.1"/>
</dbReference>
<comment type="caution">
    <text evidence="2">The sequence shown here is derived from an EMBL/GenBank/DDBJ whole genome shotgun (WGS) entry which is preliminary data.</text>
</comment>